<feature type="domain" description="Glycosyltransferase subfamily 4-like N-terminal" evidence="2">
    <location>
        <begin position="11"/>
        <end position="176"/>
    </location>
</feature>
<evidence type="ECO:0000259" key="2">
    <source>
        <dbReference type="Pfam" id="PF13439"/>
    </source>
</evidence>
<dbReference type="SUPFAM" id="SSF53756">
    <property type="entry name" value="UDP-Glycosyltransferase/glycogen phosphorylase"/>
    <property type="match status" value="1"/>
</dbReference>
<dbReference type="Gene3D" id="3.40.50.2000">
    <property type="entry name" value="Glycogen Phosphorylase B"/>
    <property type="match status" value="2"/>
</dbReference>
<dbReference type="InterPro" id="IPR050194">
    <property type="entry name" value="Glycosyltransferase_grp1"/>
</dbReference>
<dbReference type="RefSeq" id="WP_011878631.1">
    <property type="nucleotide sequence ID" value="NC_009253.1"/>
</dbReference>
<dbReference type="OrthoDB" id="9810929at2"/>
<reference evidence="3 4" key="1">
    <citation type="submission" date="2007-03" db="EMBL/GenBank/DDBJ databases">
        <title>Complete sequence of Desulfotomaculum reducens MI-1.</title>
        <authorList>
            <consortium name="US DOE Joint Genome Institute"/>
            <person name="Copeland A."/>
            <person name="Lucas S."/>
            <person name="Lapidus A."/>
            <person name="Barry K."/>
            <person name="Detter J.C."/>
            <person name="Glavina del Rio T."/>
            <person name="Hammon N."/>
            <person name="Israni S."/>
            <person name="Dalin E."/>
            <person name="Tice H."/>
            <person name="Pitluck S."/>
            <person name="Sims D."/>
            <person name="Brettin T."/>
            <person name="Bruce D."/>
            <person name="Han C."/>
            <person name="Tapia R."/>
            <person name="Schmutz J."/>
            <person name="Larimer F."/>
            <person name="Land M."/>
            <person name="Hauser L."/>
            <person name="Kyrpides N."/>
            <person name="Kim E."/>
            <person name="Tebo B.M."/>
            <person name="Richardson P."/>
        </authorList>
    </citation>
    <scope>NUCLEOTIDE SEQUENCE [LARGE SCALE GENOMIC DNA]</scope>
    <source>
        <strain evidence="3 4">MI-1</strain>
    </source>
</reference>
<dbReference type="eggNOG" id="COG0438">
    <property type="taxonomic scope" value="Bacteria"/>
</dbReference>
<keyword evidence="3" id="KW-0808">Transferase</keyword>
<evidence type="ECO:0000313" key="4">
    <source>
        <dbReference type="Proteomes" id="UP000001556"/>
    </source>
</evidence>
<dbReference type="NCBIfam" id="TIGR03999">
    <property type="entry name" value="thiol_BshA"/>
    <property type="match status" value="1"/>
</dbReference>
<dbReference type="EMBL" id="CP000612">
    <property type="protein sequence ID" value="ABO50833.1"/>
    <property type="molecule type" value="Genomic_DNA"/>
</dbReference>
<dbReference type="Pfam" id="PF00534">
    <property type="entry name" value="Glycos_transf_1"/>
    <property type="match status" value="1"/>
</dbReference>
<proteinExistence type="predicted"/>
<organism evidence="3 4">
    <name type="scientific">Desulforamulus reducens (strain ATCC BAA-1160 / DSM 100696 / MI-1)</name>
    <name type="common">Desulfotomaculum reducens</name>
    <dbReference type="NCBI Taxonomy" id="349161"/>
    <lineage>
        <taxon>Bacteria</taxon>
        <taxon>Bacillati</taxon>
        <taxon>Bacillota</taxon>
        <taxon>Clostridia</taxon>
        <taxon>Eubacteriales</taxon>
        <taxon>Peptococcaceae</taxon>
        <taxon>Desulforamulus</taxon>
    </lineage>
</organism>
<keyword evidence="4" id="KW-1185">Reference proteome</keyword>
<dbReference type="AlphaFoldDB" id="A4J6Y0"/>
<dbReference type="InterPro" id="IPR028098">
    <property type="entry name" value="Glyco_trans_4-like_N"/>
</dbReference>
<dbReference type="GO" id="GO:0016757">
    <property type="term" value="F:glycosyltransferase activity"/>
    <property type="evidence" value="ECO:0007669"/>
    <property type="project" value="InterPro"/>
</dbReference>
<protein>
    <submittedName>
        <fullName evidence="3">Glycosyl transferase, group 1</fullName>
    </submittedName>
</protein>
<dbReference type="CAZy" id="GT4">
    <property type="family name" value="Glycosyltransferase Family 4"/>
</dbReference>
<dbReference type="PANTHER" id="PTHR45947">
    <property type="entry name" value="SULFOQUINOVOSYL TRANSFERASE SQD2"/>
    <property type="match status" value="1"/>
</dbReference>
<sequence length="378" mass="42431">MKVGMLCHASYGGSGVVAAELGKCLAKRGHEVHFITVGRPFRLENYQKNIFIHEVGAFHHPLFEVPPYFITQVNKTLEVLRNYDLDLLHAHYAVPHSLSALLARQIFGKYIPVITTLHGTDTSLVGAHQEFYQTTRYSLEKSDLVTVVSSFLAEQTRQTFHFTGELPVLYNFVNTEVFKPEVRIERKSVARIDEAILIHISNFRPLKRVLDVIHIFKGVRQKRRARLILIGDGPDMPAVQKLAKRLGLTQDINFLGQIDNVAPILAAADVLLYPSSCESFGLVALESLSCGVPVVAAHACGIPEVVIHGQVGFLAEVGDVKEMARYTLMLLEDNDLKQKISNNARNYAISQFNAEQWVVKYESIYKELLNHKQDTQEG</sequence>
<dbReference type="HOGENOM" id="CLU_009583_2_5_9"/>
<dbReference type="Pfam" id="PF13439">
    <property type="entry name" value="Glyco_transf_4"/>
    <property type="match status" value="1"/>
</dbReference>
<accession>A4J6Y0</accession>
<evidence type="ECO:0000259" key="1">
    <source>
        <dbReference type="Pfam" id="PF00534"/>
    </source>
</evidence>
<dbReference type="InterPro" id="IPR001296">
    <property type="entry name" value="Glyco_trans_1"/>
</dbReference>
<dbReference type="STRING" id="349161.Dred_2323"/>
<dbReference type="GO" id="GO:0071793">
    <property type="term" value="P:bacillithiol biosynthetic process"/>
    <property type="evidence" value="ECO:0007669"/>
    <property type="project" value="InterPro"/>
</dbReference>
<feature type="domain" description="Glycosyl transferase family 1" evidence="1">
    <location>
        <begin position="186"/>
        <end position="346"/>
    </location>
</feature>
<dbReference type="PANTHER" id="PTHR45947:SF3">
    <property type="entry name" value="SULFOQUINOVOSYL TRANSFERASE SQD2"/>
    <property type="match status" value="1"/>
</dbReference>
<gene>
    <name evidence="3" type="ordered locus">Dred_2323</name>
</gene>
<name>A4J6Y0_DESRM</name>
<dbReference type="KEGG" id="drm:Dred_2323"/>
<dbReference type="Proteomes" id="UP000001556">
    <property type="component" value="Chromosome"/>
</dbReference>
<dbReference type="InterPro" id="IPR023881">
    <property type="entry name" value="Thiol_BshA"/>
</dbReference>
<evidence type="ECO:0000313" key="3">
    <source>
        <dbReference type="EMBL" id="ABO50833.1"/>
    </source>
</evidence>